<gene>
    <name evidence="2" type="ORF">EFY79_17180</name>
</gene>
<dbReference type="AlphaFoldDB" id="A0A3M9N9W0"/>
<evidence type="ECO:0000256" key="1">
    <source>
        <dbReference type="SAM" id="SignalP"/>
    </source>
</evidence>
<comment type="caution">
    <text evidence="2">The sequence shown here is derived from an EMBL/GenBank/DDBJ whole genome shotgun (WGS) entry which is preliminary data.</text>
</comment>
<feature type="signal peptide" evidence="1">
    <location>
        <begin position="1"/>
        <end position="22"/>
    </location>
</feature>
<protein>
    <submittedName>
        <fullName evidence="2">Uncharacterized protein</fullName>
    </submittedName>
</protein>
<dbReference type="EMBL" id="RJJR01000015">
    <property type="protein sequence ID" value="RNI34043.1"/>
    <property type="molecule type" value="Genomic_DNA"/>
</dbReference>
<dbReference type="Proteomes" id="UP000267223">
    <property type="component" value="Unassembled WGS sequence"/>
</dbReference>
<sequence length="157" mass="18479">MKFYLRTFFCFCLVACSYNLFAQNKEIISKEPKFKPPVVKTYLGVNQNGAEVTLDEGIQLVGLPLKITDEKNNQYPVISYQFLYRQKSYILNDESGKKEKVFTISANRFKETPLPKLWVDNIRQRLQPEEQLYFFDIVVKDKEGREFFAPEIKITTK</sequence>
<proteinExistence type="predicted"/>
<keyword evidence="1" id="KW-0732">Signal</keyword>
<evidence type="ECO:0000313" key="3">
    <source>
        <dbReference type="Proteomes" id="UP000267223"/>
    </source>
</evidence>
<keyword evidence="3" id="KW-1185">Reference proteome</keyword>
<feature type="chain" id="PRO_5018186143" evidence="1">
    <location>
        <begin position="23"/>
        <end position="157"/>
    </location>
</feature>
<evidence type="ECO:0000313" key="2">
    <source>
        <dbReference type="EMBL" id="RNI34043.1"/>
    </source>
</evidence>
<accession>A0A3M9N9W0</accession>
<reference evidence="2 3" key="1">
    <citation type="submission" date="2018-11" db="EMBL/GenBank/DDBJ databases">
        <title>Draft genome sequence of Ferruginibacter sp. BO-59.</title>
        <authorList>
            <person name="Im W.T."/>
        </authorList>
    </citation>
    <scope>NUCLEOTIDE SEQUENCE [LARGE SCALE GENOMIC DNA]</scope>
    <source>
        <strain evidence="2 3">BO-59</strain>
    </source>
</reference>
<name>A0A3M9N9W0_9BACT</name>
<organism evidence="2 3">
    <name type="scientific">Hanamia caeni</name>
    <dbReference type="NCBI Taxonomy" id="2294116"/>
    <lineage>
        <taxon>Bacteria</taxon>
        <taxon>Pseudomonadati</taxon>
        <taxon>Bacteroidota</taxon>
        <taxon>Chitinophagia</taxon>
        <taxon>Chitinophagales</taxon>
        <taxon>Chitinophagaceae</taxon>
        <taxon>Hanamia</taxon>
    </lineage>
</organism>